<feature type="region of interest" description="Disordered" evidence="1">
    <location>
        <begin position="1"/>
        <end position="20"/>
    </location>
</feature>
<gene>
    <name evidence="2" type="ORF">OESDEN_07692</name>
</gene>
<feature type="region of interest" description="Disordered" evidence="1">
    <location>
        <begin position="201"/>
        <end position="221"/>
    </location>
</feature>
<feature type="compositionally biased region" description="Low complexity" evidence="1">
    <location>
        <begin position="694"/>
        <end position="724"/>
    </location>
</feature>
<feature type="compositionally biased region" description="Polar residues" evidence="1">
    <location>
        <begin position="205"/>
        <end position="221"/>
    </location>
</feature>
<evidence type="ECO:0000313" key="3">
    <source>
        <dbReference type="Proteomes" id="UP000053660"/>
    </source>
</evidence>
<evidence type="ECO:0000256" key="1">
    <source>
        <dbReference type="SAM" id="MobiDB-lite"/>
    </source>
</evidence>
<keyword evidence="3" id="KW-1185">Reference proteome</keyword>
<feature type="compositionally biased region" description="Low complexity" evidence="1">
    <location>
        <begin position="736"/>
        <end position="752"/>
    </location>
</feature>
<feature type="compositionally biased region" description="Low complexity" evidence="1">
    <location>
        <begin position="438"/>
        <end position="450"/>
    </location>
</feature>
<feature type="compositionally biased region" description="Low complexity" evidence="1">
    <location>
        <begin position="461"/>
        <end position="473"/>
    </location>
</feature>
<feature type="compositionally biased region" description="Low complexity" evidence="1">
    <location>
        <begin position="672"/>
        <end position="685"/>
    </location>
</feature>
<feature type="compositionally biased region" description="Polar residues" evidence="1">
    <location>
        <begin position="515"/>
        <end position="569"/>
    </location>
</feature>
<dbReference type="EMBL" id="KN551365">
    <property type="protein sequence ID" value="KHJ92421.1"/>
    <property type="molecule type" value="Genomic_DNA"/>
</dbReference>
<accession>A0A0B1T8D8</accession>
<organism evidence="2 3">
    <name type="scientific">Oesophagostomum dentatum</name>
    <name type="common">Nodular worm</name>
    <dbReference type="NCBI Taxonomy" id="61180"/>
    <lineage>
        <taxon>Eukaryota</taxon>
        <taxon>Metazoa</taxon>
        <taxon>Ecdysozoa</taxon>
        <taxon>Nematoda</taxon>
        <taxon>Chromadorea</taxon>
        <taxon>Rhabditida</taxon>
        <taxon>Rhabditina</taxon>
        <taxon>Rhabditomorpha</taxon>
        <taxon>Strongyloidea</taxon>
        <taxon>Strongylidae</taxon>
        <taxon>Oesophagostomum</taxon>
    </lineage>
</organism>
<dbReference type="OrthoDB" id="550577at2759"/>
<feature type="region of interest" description="Disordered" evidence="1">
    <location>
        <begin position="631"/>
        <end position="765"/>
    </location>
</feature>
<dbReference type="AlphaFoldDB" id="A0A0B1T8D8"/>
<feature type="region of interest" description="Disordered" evidence="1">
    <location>
        <begin position="420"/>
        <end position="583"/>
    </location>
</feature>
<protein>
    <submittedName>
        <fullName evidence="2">Uncharacterized protein</fullName>
    </submittedName>
</protein>
<feature type="compositionally biased region" description="Low complexity" evidence="1">
    <location>
        <begin position="480"/>
        <end position="508"/>
    </location>
</feature>
<sequence length="812" mass="87694">MTEATELPEPQTTAAHPSTPKPIILSKTVILLRKDSSPSQYVFIRGGLSHANNNDCPPRPYQQNFDKCALPIEHHTTAPLSCQEYPAWSQGDNYLDFHGAEINQGRYHEKEASGTPTAWTTNDQSKKEYHPLNRYGSGYWLGFITPSPGWESDIKQGTCAGDGGSAPFQSNNHIARCGAINVFKWGSSECYIEVIPDPTLPPAPVTTQSPAPTGTQPSTSKPMAYSRTLILLQRNTVVGQFVFIRGGNIHEHVCSPGPHQQDIDPCAISIIHNTNTTCDEYQAWKNGDRYLDFEGDESGQGTFSGKAAAGTPSVWTTNNPYDKGYHPSNVYGKAFWLVELLMDCTNSYNGWFDLKGFIPGVGWEGDIKQQTCSGNAGYPPHVSKNHVARCGAVNVFYWGSGACNITIIPEPTLTPVTESTVSETTSSPLPWTTQRALSTTTETSVSQTTQALVTETTEPVASKTTRAASTKTTGLPISETTQAPATKTTRTTLSPATETTELPATETTRVPATGVSETTRGPATGTTELPASDTTQAPVTETTELPASDTTQAPVTETTELPVSETTRVPATGVSETTRECPPLPYQQQLDKCALSIRHNTTVPSTCYEYPAWSQGDNYLDFHGPETNQGRYNGQEASGTPTVWTTNDRTKKGYHPLNKYGSVTETRLSPLPTTTEVPETTRVPVSDTTKLPAHETTPAPTSTTTEVTESLAPKTTPAPTSTTDKTTEPPAPETTPAPTTSTPTEPTVTESTRAPTLETTHPSTPKPVILSRTVIFLKKDTATSQYLFIRGGLSHANNNGMVFLDSITIQNI</sequence>
<feature type="compositionally biased region" description="Low complexity" evidence="1">
    <location>
        <begin position="420"/>
        <end position="430"/>
    </location>
</feature>
<reference evidence="2 3" key="1">
    <citation type="submission" date="2014-03" db="EMBL/GenBank/DDBJ databases">
        <title>Draft genome of the hookworm Oesophagostomum dentatum.</title>
        <authorList>
            <person name="Mitreva M."/>
        </authorList>
    </citation>
    <scope>NUCLEOTIDE SEQUENCE [LARGE SCALE GENOMIC DNA]</scope>
    <source>
        <strain evidence="2 3">OD-Hann</strain>
    </source>
</reference>
<feature type="compositionally biased region" description="Polar residues" evidence="1">
    <location>
        <begin position="631"/>
        <end position="647"/>
    </location>
</feature>
<name>A0A0B1T8D8_OESDE</name>
<evidence type="ECO:0000313" key="2">
    <source>
        <dbReference type="EMBL" id="KHJ92421.1"/>
    </source>
</evidence>
<feature type="compositionally biased region" description="Polar residues" evidence="1">
    <location>
        <begin position="753"/>
        <end position="763"/>
    </location>
</feature>
<proteinExistence type="predicted"/>
<dbReference type="Proteomes" id="UP000053660">
    <property type="component" value="Unassembled WGS sequence"/>
</dbReference>